<evidence type="ECO:0000313" key="4">
    <source>
        <dbReference type="Proteomes" id="UP000092462"/>
    </source>
</evidence>
<dbReference type="KEGG" id="ppap:129803120"/>
<dbReference type="Pfam" id="PF02225">
    <property type="entry name" value="PA"/>
    <property type="match status" value="1"/>
</dbReference>
<dbReference type="AlphaFoldDB" id="A0A1B0DAH2"/>
<accession>A0A1B0DAH2</accession>
<reference evidence="3" key="1">
    <citation type="submission" date="2022-08" db="UniProtKB">
        <authorList>
            <consortium name="EnsemblMetazoa"/>
        </authorList>
    </citation>
    <scope>IDENTIFICATION</scope>
    <source>
        <strain evidence="3">Israel</strain>
    </source>
</reference>
<dbReference type="RefSeq" id="XP_055705447.1">
    <property type="nucleotide sequence ID" value="XM_055849472.1"/>
</dbReference>
<dbReference type="EMBL" id="AJVK01029070">
    <property type="status" value="NOT_ANNOTATED_CDS"/>
    <property type="molecule type" value="Genomic_DNA"/>
</dbReference>
<keyword evidence="4" id="KW-1185">Reference proteome</keyword>
<dbReference type="VEuPathDB" id="VectorBase:PPAPM1_002619"/>
<dbReference type="Proteomes" id="UP000092462">
    <property type="component" value="Unassembled WGS sequence"/>
</dbReference>
<dbReference type="GeneID" id="129803120"/>
<proteinExistence type="predicted"/>
<evidence type="ECO:0000256" key="1">
    <source>
        <dbReference type="ARBA" id="ARBA00022729"/>
    </source>
</evidence>
<dbReference type="OrthoDB" id="206201at2759"/>
<organism evidence="3 4">
    <name type="scientific">Phlebotomus papatasi</name>
    <name type="common">Sandfly</name>
    <dbReference type="NCBI Taxonomy" id="29031"/>
    <lineage>
        <taxon>Eukaryota</taxon>
        <taxon>Metazoa</taxon>
        <taxon>Ecdysozoa</taxon>
        <taxon>Arthropoda</taxon>
        <taxon>Hexapoda</taxon>
        <taxon>Insecta</taxon>
        <taxon>Pterygota</taxon>
        <taxon>Neoptera</taxon>
        <taxon>Endopterygota</taxon>
        <taxon>Diptera</taxon>
        <taxon>Nematocera</taxon>
        <taxon>Psychodoidea</taxon>
        <taxon>Psychodidae</taxon>
        <taxon>Phlebotomus</taxon>
        <taxon>Phlebotomus</taxon>
    </lineage>
</organism>
<keyword evidence="2" id="KW-0325">Glycoprotein</keyword>
<protein>
    <submittedName>
        <fullName evidence="3">Uncharacterized protein</fullName>
    </submittedName>
</protein>
<dbReference type="SUPFAM" id="SSF52025">
    <property type="entry name" value="PA domain"/>
    <property type="match status" value="1"/>
</dbReference>
<dbReference type="Gene3D" id="3.50.30.30">
    <property type="match status" value="1"/>
</dbReference>
<dbReference type="InterPro" id="IPR003137">
    <property type="entry name" value="PA_domain"/>
</dbReference>
<dbReference type="PANTHER" id="PTHR22702:SF1">
    <property type="entry name" value="PROTEASE-ASSOCIATED DOMAIN-CONTAINING PROTEIN 1"/>
    <property type="match status" value="1"/>
</dbReference>
<evidence type="ECO:0000256" key="2">
    <source>
        <dbReference type="ARBA" id="ARBA00023180"/>
    </source>
</evidence>
<dbReference type="PANTHER" id="PTHR22702">
    <property type="entry name" value="PROTEASE-ASSOCIATED DOMAIN-CONTAINING PROTEIN"/>
    <property type="match status" value="1"/>
</dbReference>
<name>A0A1B0DAH2_PHLPP</name>
<dbReference type="EnsemblMetazoa" id="PPAI004677-RA">
    <property type="protein sequence ID" value="PPAI004677-PA"/>
    <property type="gene ID" value="PPAI004677"/>
</dbReference>
<dbReference type="VEuPathDB" id="VectorBase:PPAI004677"/>
<sequence length="212" mass="23461">MVIDVQLILILLFALILLACDINFANCGGNLHMLESITTQDIIAGDVFFEVLDPEELEYTYRLRPAKDFGAPFNASFRFPRIALVPAVPFDACSSSGIRNGDDLMGNVALVERGDCSFLSKTINVERHGALAVIITESSASEGGEDEYYIEMVHDNTGRESNIPAGFLIGINGRIIVQTLKKLRRNYAIINIPVNLTFTPPHEINHPPWLGW</sequence>
<keyword evidence="1" id="KW-0732">Signal</keyword>
<dbReference type="InterPro" id="IPR046450">
    <property type="entry name" value="PA_dom_sf"/>
</dbReference>
<evidence type="ECO:0000313" key="3">
    <source>
        <dbReference type="EnsemblMetazoa" id="PPAI004677-PA"/>
    </source>
</evidence>